<feature type="domain" description="PPE" evidence="3">
    <location>
        <begin position="3"/>
        <end position="164"/>
    </location>
</feature>
<dbReference type="GO" id="GO:0052572">
    <property type="term" value="P:response to host immune response"/>
    <property type="evidence" value="ECO:0007669"/>
    <property type="project" value="TreeGrafter"/>
</dbReference>
<dbReference type="FunFam" id="1.20.1260.20:FF:000001">
    <property type="entry name" value="PPE family protein PPE41"/>
    <property type="match status" value="1"/>
</dbReference>
<reference evidence="5 6" key="1">
    <citation type="journal article" date="2019" name="Emerg. Microbes Infect.">
        <title>Comprehensive subspecies identification of 175 nontuberculous mycobacteria species based on 7547 genomic profiles.</title>
        <authorList>
            <person name="Matsumoto Y."/>
            <person name="Kinjo T."/>
            <person name="Motooka D."/>
            <person name="Nabeya D."/>
            <person name="Jung N."/>
            <person name="Uechi K."/>
            <person name="Horii T."/>
            <person name="Iida T."/>
            <person name="Fujita J."/>
            <person name="Nakamura S."/>
        </authorList>
    </citation>
    <scope>NUCLEOTIDE SEQUENCE [LARGE SCALE GENOMIC DNA]</scope>
    <source>
        <strain evidence="5 6">JCM 6391</strain>
    </source>
</reference>
<proteinExistence type="inferred from homology"/>
<dbReference type="InterPro" id="IPR038332">
    <property type="entry name" value="PPE_sf"/>
</dbReference>
<evidence type="ECO:0000259" key="4">
    <source>
        <dbReference type="Pfam" id="PF12484"/>
    </source>
</evidence>
<organism evidence="5 6">
    <name type="scientific">Mycobacterium novum</name>
    <dbReference type="NCBI Taxonomy" id="2492438"/>
    <lineage>
        <taxon>Bacteria</taxon>
        <taxon>Bacillati</taxon>
        <taxon>Actinomycetota</taxon>
        <taxon>Actinomycetes</taxon>
        <taxon>Mycobacteriales</taxon>
        <taxon>Mycobacteriaceae</taxon>
        <taxon>Mycobacterium</taxon>
    </lineage>
</organism>
<evidence type="ECO:0000313" key="6">
    <source>
        <dbReference type="Proteomes" id="UP000466997"/>
    </source>
</evidence>
<keyword evidence="6" id="KW-1185">Reference proteome</keyword>
<dbReference type="SUPFAM" id="SSF140459">
    <property type="entry name" value="PE/PPE dimer-like"/>
    <property type="match status" value="1"/>
</dbReference>
<dbReference type="InterPro" id="IPR022171">
    <property type="entry name" value="PPE_C"/>
</dbReference>
<sequence length="363" mass="36165">MVDFGMLPPEVNSTLMYSGPGSGPMLAAAASWDAVAWQLESFATGYSSTLSELHGHAWSGGSAEAMIAAAAPYVAWASATATLAEQTANQARAAAAAYETAFAATVPPPVVAANRVQLATLIATNFFGQNTPAIAATEAAYAAMWAQDATAMYAYAAGSSAAATLSPFQQPRQTTSPAGQSGQAAAVAHATATATATQSDPMAALVSSTVSTTGALNTVTNPARFTADSIRTAGQMGNWILALLPAAASAAAKAPAAAVAAAQFGAGAPALVLAGVGQAAPVGGLSVPSSWPAAPANVSAVQQVQLAAATQPLASSEEPGRPSSSRQLAPAAPVRALGAGRKGYPVLRMRDRRYRMPRPAVGG</sequence>
<feature type="domain" description="PPE family C-terminal" evidence="4">
    <location>
        <begin position="274"/>
        <end position="359"/>
    </location>
</feature>
<feature type="region of interest" description="Disordered" evidence="2">
    <location>
        <begin position="310"/>
        <end position="336"/>
    </location>
</feature>
<dbReference type="PANTHER" id="PTHR46766:SF1">
    <property type="entry name" value="GLUTAMINE-RICH PROTEIN 2"/>
    <property type="match status" value="1"/>
</dbReference>
<evidence type="ECO:0000313" key="5">
    <source>
        <dbReference type="EMBL" id="BBX11491.1"/>
    </source>
</evidence>
<evidence type="ECO:0000259" key="3">
    <source>
        <dbReference type="Pfam" id="PF00823"/>
    </source>
</evidence>
<dbReference type="AlphaFoldDB" id="A0A7I7JJX9"/>
<dbReference type="InterPro" id="IPR000030">
    <property type="entry name" value="PPE_dom"/>
</dbReference>
<dbReference type="Gene3D" id="1.20.1260.20">
    <property type="entry name" value="PPE superfamily"/>
    <property type="match status" value="1"/>
</dbReference>
<gene>
    <name evidence="5" type="ORF">MNVM_05720</name>
</gene>
<feature type="compositionally biased region" description="Low complexity" evidence="2">
    <location>
        <begin position="310"/>
        <end position="326"/>
    </location>
</feature>
<dbReference type="EMBL" id="AP022562">
    <property type="protein sequence ID" value="BBX11491.1"/>
    <property type="molecule type" value="Genomic_DNA"/>
</dbReference>
<comment type="similarity">
    <text evidence="1">Belongs to the mycobacterial PPE family.</text>
</comment>
<protein>
    <recommendedName>
        <fullName evidence="7">PPE family protein</fullName>
    </recommendedName>
</protein>
<evidence type="ECO:0000256" key="2">
    <source>
        <dbReference type="SAM" id="MobiDB-lite"/>
    </source>
</evidence>
<dbReference type="Proteomes" id="UP000466997">
    <property type="component" value="Chromosome"/>
</dbReference>
<dbReference type="PANTHER" id="PTHR46766">
    <property type="entry name" value="GLUTAMINE-RICH PROTEIN 2"/>
    <property type="match status" value="1"/>
</dbReference>
<evidence type="ECO:0008006" key="7">
    <source>
        <dbReference type="Google" id="ProtNLM"/>
    </source>
</evidence>
<dbReference type="RefSeq" id="WP_013828227.1">
    <property type="nucleotide sequence ID" value="NZ_AP022562.1"/>
</dbReference>
<evidence type="ECO:0000256" key="1">
    <source>
        <dbReference type="ARBA" id="ARBA00010652"/>
    </source>
</evidence>
<dbReference type="Pfam" id="PF00823">
    <property type="entry name" value="PPE"/>
    <property type="match status" value="1"/>
</dbReference>
<accession>A0A7I7JJX9</accession>
<dbReference type="Pfam" id="PF12484">
    <property type="entry name" value="PPE-SVP"/>
    <property type="match status" value="1"/>
</dbReference>
<name>A0A7I7JJX9_9MYCO</name>
<dbReference type="KEGG" id="mnm:MNVM_05720"/>